<feature type="domain" description="Nicastrin small lobe" evidence="12">
    <location>
        <begin position="45"/>
        <end position="204"/>
    </location>
</feature>
<dbReference type="AlphaFoldDB" id="A0A9D4V9F5"/>
<dbReference type="Gene3D" id="3.40.630.10">
    <property type="entry name" value="Zn peptidases"/>
    <property type="match status" value="1"/>
</dbReference>
<keyword evidence="8 10" id="KW-0472">Membrane</keyword>
<dbReference type="OrthoDB" id="10265862at2759"/>
<dbReference type="GO" id="GO:0005886">
    <property type="term" value="C:plasma membrane"/>
    <property type="evidence" value="ECO:0007669"/>
    <property type="project" value="TreeGrafter"/>
</dbReference>
<evidence type="ECO:0000256" key="8">
    <source>
        <dbReference type="ARBA" id="ARBA00023136"/>
    </source>
</evidence>
<dbReference type="PANTHER" id="PTHR21092:SF0">
    <property type="entry name" value="NICASTRIN"/>
    <property type="match status" value="1"/>
</dbReference>
<dbReference type="SUPFAM" id="SSF53187">
    <property type="entry name" value="Zn-dependent exopeptidases"/>
    <property type="match status" value="1"/>
</dbReference>
<sequence>MRMMGSSALLVLAFRLFIFAQSAIATFQSVPELESAMYKPVDGNACVRLLTVSGEIGCGNPGRDKVLAPLFRLGSANDAVDQKSSVLLPFSELSAFLNRTLYEPDLTKKVAGVLVESAFGIIDDISAGSSDDERFPEAPFAPYANRSYVWNPLGSGIINERFNFPVYLLSDSSTATLQEAALGNQKRSFKYPIAVAEFDVVMQTTKVGTLTSDACLVGSSCLPLGGYSVWSALPPVKASSSSNKKLVLAIASMDSASFFRDKTLGADSPLSGLLALLAAVDVLSSIPDSHNWEKQLVIAVFTGEAWGYLGSRQFLNQLANGGSFVQGLNRSLIHQILEVGSVGQAVENAFYAHSQNSEASAATLEVLEALQVAASSINSEDAAEVQVNNASTTNPGLPPSSLMPFIHENENTSGVVLTEFDSVFINKYYHSSLDVKGQVNVSSIAAAASLVARTLYLLVTGQSNISAADSDLLSVNKSLIEELTRCLLTCNPGMACDLVKWFITPTQTCPNHYVGVFLGDPTAPPVAEYIDDTSRFVWNFLANRTASIINDTDTSAIMECTTGCADSEQVCVGSTTEHKGVCVHSTTRYVPAYSTRLQFAASGWRVVPAVSGDVMGNADPVYTESYWKVLGVRVFTTESSTFDAWILIAGMAITTGSFVISLFGKSAFRKRLKHA</sequence>
<evidence type="ECO:0000256" key="7">
    <source>
        <dbReference type="ARBA" id="ARBA00022989"/>
    </source>
</evidence>
<dbReference type="Pfam" id="PF05450">
    <property type="entry name" value="Nicastrin"/>
    <property type="match status" value="1"/>
</dbReference>
<evidence type="ECO:0000259" key="12">
    <source>
        <dbReference type="Pfam" id="PF18266"/>
    </source>
</evidence>
<evidence type="ECO:0000256" key="11">
    <source>
        <dbReference type="SAM" id="SignalP"/>
    </source>
</evidence>
<dbReference type="InterPro" id="IPR041084">
    <property type="entry name" value="Ncstrn_small"/>
</dbReference>
<evidence type="ECO:0000256" key="6">
    <source>
        <dbReference type="ARBA" id="ARBA00022976"/>
    </source>
</evidence>
<feature type="signal peptide" evidence="11">
    <location>
        <begin position="1"/>
        <end position="25"/>
    </location>
</feature>
<evidence type="ECO:0000256" key="3">
    <source>
        <dbReference type="ARBA" id="ARBA00015303"/>
    </source>
</evidence>
<dbReference type="InterPro" id="IPR008710">
    <property type="entry name" value="Nicastrin"/>
</dbReference>
<comment type="caution">
    <text evidence="13">The sequence shown here is derived from an EMBL/GenBank/DDBJ whole genome shotgun (WGS) entry which is preliminary data.</text>
</comment>
<dbReference type="PANTHER" id="PTHR21092">
    <property type="entry name" value="NICASTRIN"/>
    <property type="match status" value="1"/>
</dbReference>
<keyword evidence="7 10" id="KW-1133">Transmembrane helix</keyword>
<keyword evidence="6" id="KW-0914">Notch signaling pathway</keyword>
<comment type="similarity">
    <text evidence="2">Belongs to the nicastrin family.</text>
</comment>
<gene>
    <name evidence="13" type="ORF">GOP47_0001821</name>
</gene>
<dbReference type="GO" id="GO:0016485">
    <property type="term" value="P:protein processing"/>
    <property type="evidence" value="ECO:0007669"/>
    <property type="project" value="InterPro"/>
</dbReference>
<keyword evidence="14" id="KW-1185">Reference proteome</keyword>
<evidence type="ECO:0000256" key="10">
    <source>
        <dbReference type="SAM" id="Phobius"/>
    </source>
</evidence>
<proteinExistence type="inferred from homology"/>
<dbReference type="Pfam" id="PF18266">
    <property type="entry name" value="Ncstrn_small"/>
    <property type="match status" value="1"/>
</dbReference>
<evidence type="ECO:0000256" key="1">
    <source>
        <dbReference type="ARBA" id="ARBA00004479"/>
    </source>
</evidence>
<name>A0A9D4V9F5_ADICA</name>
<organism evidence="13 14">
    <name type="scientific">Adiantum capillus-veneris</name>
    <name type="common">Maidenhair fern</name>
    <dbReference type="NCBI Taxonomy" id="13818"/>
    <lineage>
        <taxon>Eukaryota</taxon>
        <taxon>Viridiplantae</taxon>
        <taxon>Streptophyta</taxon>
        <taxon>Embryophyta</taxon>
        <taxon>Tracheophyta</taxon>
        <taxon>Polypodiopsida</taxon>
        <taxon>Polypodiidae</taxon>
        <taxon>Polypodiales</taxon>
        <taxon>Pteridineae</taxon>
        <taxon>Pteridaceae</taxon>
        <taxon>Vittarioideae</taxon>
        <taxon>Adiantum</taxon>
    </lineage>
</organism>
<keyword evidence="9" id="KW-0325">Glycoprotein</keyword>
<dbReference type="Proteomes" id="UP000886520">
    <property type="component" value="Chromosome 2"/>
</dbReference>
<reference evidence="13" key="1">
    <citation type="submission" date="2021-01" db="EMBL/GenBank/DDBJ databases">
        <title>Adiantum capillus-veneris genome.</title>
        <authorList>
            <person name="Fang Y."/>
            <person name="Liao Q."/>
        </authorList>
    </citation>
    <scope>NUCLEOTIDE SEQUENCE</scope>
    <source>
        <strain evidence="13">H3</strain>
        <tissue evidence="13">Leaf</tissue>
    </source>
</reference>
<evidence type="ECO:0000256" key="4">
    <source>
        <dbReference type="ARBA" id="ARBA00022692"/>
    </source>
</evidence>
<accession>A0A9D4V9F5</accession>
<comment type="subcellular location">
    <subcellularLocation>
        <location evidence="1">Membrane</location>
        <topology evidence="1">Single-pass type I membrane protein</topology>
    </subcellularLocation>
</comment>
<dbReference type="EMBL" id="JABFUD020000003">
    <property type="protein sequence ID" value="KAI5082078.1"/>
    <property type="molecule type" value="Genomic_DNA"/>
</dbReference>
<keyword evidence="5 11" id="KW-0732">Signal</keyword>
<protein>
    <recommendedName>
        <fullName evidence="3">Nicastrin</fullName>
    </recommendedName>
</protein>
<evidence type="ECO:0000256" key="2">
    <source>
        <dbReference type="ARBA" id="ARBA00007717"/>
    </source>
</evidence>
<dbReference type="GO" id="GO:0007219">
    <property type="term" value="P:Notch signaling pathway"/>
    <property type="evidence" value="ECO:0007669"/>
    <property type="project" value="UniProtKB-KW"/>
</dbReference>
<feature type="chain" id="PRO_5039140009" description="Nicastrin" evidence="11">
    <location>
        <begin position="26"/>
        <end position="675"/>
    </location>
</feature>
<feature type="transmembrane region" description="Helical" evidence="10">
    <location>
        <begin position="644"/>
        <end position="664"/>
    </location>
</feature>
<evidence type="ECO:0000313" key="13">
    <source>
        <dbReference type="EMBL" id="KAI5082078.1"/>
    </source>
</evidence>
<evidence type="ECO:0000313" key="14">
    <source>
        <dbReference type="Proteomes" id="UP000886520"/>
    </source>
</evidence>
<keyword evidence="4 10" id="KW-0812">Transmembrane</keyword>
<evidence type="ECO:0000256" key="5">
    <source>
        <dbReference type="ARBA" id="ARBA00022729"/>
    </source>
</evidence>
<evidence type="ECO:0000256" key="9">
    <source>
        <dbReference type="ARBA" id="ARBA00023180"/>
    </source>
</evidence>